<sequence>METAGDAAKDAVAGPAVADVTDAVVDAIEPSAARALERTPYEIWLHVFKQLDETYSIRSLSLSCRLFKKIHDDNPQAIYGPLALRLTEETTGIASLGLANAAMRVMAARMVVEPRHSRGWRYRSTAYHQSEFAAGSEWGGDWVPCVSQFRLMGDTLLPIIIHNAQQAIRLLRNSGLVDCHPTAEDLVMSREDFLGMMKPQLIPRIQ</sequence>
<keyword evidence="2" id="KW-1185">Reference proteome</keyword>
<dbReference type="AlphaFoldDB" id="A0AAI8VKP0"/>
<accession>A0AAI8VKP0</accession>
<comment type="caution">
    <text evidence="1">The sequence shown here is derived from an EMBL/GenBank/DDBJ whole genome shotgun (WGS) entry which is preliminary data.</text>
</comment>
<proteinExistence type="predicted"/>
<dbReference type="EMBL" id="CAUWAG010000008">
    <property type="protein sequence ID" value="CAJ2506100.1"/>
    <property type="molecule type" value="Genomic_DNA"/>
</dbReference>
<evidence type="ECO:0000313" key="2">
    <source>
        <dbReference type="Proteomes" id="UP001295740"/>
    </source>
</evidence>
<gene>
    <name evidence="1" type="ORF">KHLLAP_LOCUS6568</name>
</gene>
<reference evidence="1" key="1">
    <citation type="submission" date="2023-10" db="EMBL/GenBank/DDBJ databases">
        <authorList>
            <person name="Hackl T."/>
        </authorList>
    </citation>
    <scope>NUCLEOTIDE SEQUENCE</scope>
</reference>
<dbReference type="Proteomes" id="UP001295740">
    <property type="component" value="Unassembled WGS sequence"/>
</dbReference>
<protein>
    <submittedName>
        <fullName evidence="1">Uu.00g002300.m01.CDS01</fullName>
    </submittedName>
</protein>
<name>A0AAI8VKP0_9PEZI</name>
<dbReference type="CDD" id="cd09917">
    <property type="entry name" value="F-box_SF"/>
    <property type="match status" value="1"/>
</dbReference>
<evidence type="ECO:0000313" key="1">
    <source>
        <dbReference type="EMBL" id="CAJ2506100.1"/>
    </source>
</evidence>
<organism evidence="1 2">
    <name type="scientific">Anthostomella pinea</name>
    <dbReference type="NCBI Taxonomy" id="933095"/>
    <lineage>
        <taxon>Eukaryota</taxon>
        <taxon>Fungi</taxon>
        <taxon>Dikarya</taxon>
        <taxon>Ascomycota</taxon>
        <taxon>Pezizomycotina</taxon>
        <taxon>Sordariomycetes</taxon>
        <taxon>Xylariomycetidae</taxon>
        <taxon>Xylariales</taxon>
        <taxon>Xylariaceae</taxon>
        <taxon>Anthostomella</taxon>
    </lineage>
</organism>